<protein>
    <submittedName>
        <fullName evidence="1">Putative secreted protein</fullName>
    </submittedName>
</protein>
<proteinExistence type="predicted"/>
<accession>A0A2M4DN20</accession>
<name>A0A2M4DN20_ANODA</name>
<evidence type="ECO:0000313" key="1">
    <source>
        <dbReference type="EMBL" id="MBW78538.1"/>
    </source>
</evidence>
<dbReference type="AlphaFoldDB" id="A0A2M4DN20"/>
<organism evidence="1">
    <name type="scientific">Anopheles darlingi</name>
    <name type="common">Mosquito</name>
    <dbReference type="NCBI Taxonomy" id="43151"/>
    <lineage>
        <taxon>Eukaryota</taxon>
        <taxon>Metazoa</taxon>
        <taxon>Ecdysozoa</taxon>
        <taxon>Arthropoda</taxon>
        <taxon>Hexapoda</taxon>
        <taxon>Insecta</taxon>
        <taxon>Pterygota</taxon>
        <taxon>Neoptera</taxon>
        <taxon>Endopterygota</taxon>
        <taxon>Diptera</taxon>
        <taxon>Nematocera</taxon>
        <taxon>Culicoidea</taxon>
        <taxon>Culicidae</taxon>
        <taxon>Anophelinae</taxon>
        <taxon>Anopheles</taxon>
    </lineage>
</organism>
<dbReference type="EMBL" id="GGFL01014360">
    <property type="protein sequence ID" value="MBW78538.1"/>
    <property type="molecule type" value="Transcribed_RNA"/>
</dbReference>
<reference evidence="1" key="1">
    <citation type="submission" date="2018-01" db="EMBL/GenBank/DDBJ databases">
        <title>An insight into the sialome of Amazonian anophelines.</title>
        <authorList>
            <person name="Ribeiro J.M."/>
            <person name="Scarpassa V."/>
            <person name="Calvo E."/>
        </authorList>
    </citation>
    <scope>NUCLEOTIDE SEQUENCE</scope>
</reference>
<sequence>MSSPFVSFAASALRSATGDTYSMNSFISCAQQGLSPKSPKYSASISVILPNSCSLLYRFSIIRLFSSSRARYGPRNFFGCASMMSHKNS</sequence>